<dbReference type="FunFam" id="2.60.120.430:FF:000007">
    <property type="entry name" value="FERONIA receptor-like kinase"/>
    <property type="match status" value="1"/>
</dbReference>
<feature type="compositionally biased region" description="Polar residues" evidence="12">
    <location>
        <begin position="570"/>
        <end position="580"/>
    </location>
</feature>
<dbReference type="PANTHER" id="PTHR34590">
    <property type="entry name" value="OS03G0124300 PROTEIN-RELATED"/>
    <property type="match status" value="1"/>
</dbReference>
<proteinExistence type="predicted"/>
<evidence type="ECO:0000256" key="7">
    <source>
        <dbReference type="ARBA" id="ARBA00022777"/>
    </source>
</evidence>
<keyword evidence="5 14" id="KW-0732">Signal</keyword>
<dbReference type="PANTHER" id="PTHR34590:SF5">
    <property type="entry name" value="OS04G0586500 PROTEIN"/>
    <property type="match status" value="1"/>
</dbReference>
<accession>A0A9Q0FJG9</accession>
<keyword evidence="7" id="KW-0418">Kinase</keyword>
<evidence type="ECO:0000259" key="15">
    <source>
        <dbReference type="Pfam" id="PF12819"/>
    </source>
</evidence>
<evidence type="ECO:0000256" key="1">
    <source>
        <dbReference type="ARBA" id="ARBA00004479"/>
    </source>
</evidence>
<reference evidence="16" key="1">
    <citation type="submission" date="2022-02" db="EMBL/GenBank/DDBJ databases">
        <authorList>
            <person name="Henning P.M."/>
            <person name="McCubbin A.G."/>
            <person name="Shore J.S."/>
        </authorList>
    </citation>
    <scope>NUCLEOTIDE SEQUENCE</scope>
    <source>
        <strain evidence="16">F60SS</strain>
        <tissue evidence="16">Leaves</tissue>
    </source>
</reference>
<dbReference type="Gene3D" id="2.60.120.430">
    <property type="entry name" value="Galactose-binding lectin"/>
    <property type="match status" value="2"/>
</dbReference>
<evidence type="ECO:0000313" key="17">
    <source>
        <dbReference type="Proteomes" id="UP001141552"/>
    </source>
</evidence>
<keyword evidence="11" id="KW-0325">Glycoprotein</keyword>
<evidence type="ECO:0000256" key="10">
    <source>
        <dbReference type="ARBA" id="ARBA00023136"/>
    </source>
</evidence>
<dbReference type="GO" id="GO:0005524">
    <property type="term" value="F:ATP binding"/>
    <property type="evidence" value="ECO:0007669"/>
    <property type="project" value="UniProtKB-KW"/>
</dbReference>
<evidence type="ECO:0000256" key="13">
    <source>
        <dbReference type="SAM" id="Phobius"/>
    </source>
</evidence>
<dbReference type="Gene3D" id="1.10.510.10">
    <property type="entry name" value="Transferase(Phosphotransferase) domain 1"/>
    <property type="match status" value="1"/>
</dbReference>
<comment type="caution">
    <text evidence="16">The sequence shown here is derived from an EMBL/GenBank/DDBJ whole genome shotgun (WGS) entry which is preliminary data.</text>
</comment>
<protein>
    <recommendedName>
        <fullName evidence="15">Malectin-like domain-containing protein</fullName>
    </recommendedName>
</protein>
<dbReference type="OrthoDB" id="1903759at2759"/>
<evidence type="ECO:0000256" key="3">
    <source>
        <dbReference type="ARBA" id="ARBA00022679"/>
    </source>
</evidence>
<feature type="signal peptide" evidence="14">
    <location>
        <begin position="1"/>
        <end position="28"/>
    </location>
</feature>
<comment type="subcellular location">
    <subcellularLocation>
        <location evidence="1">Membrane</location>
        <topology evidence="1">Single-pass type I membrane protein</topology>
    </subcellularLocation>
</comment>
<dbReference type="GO" id="GO:0004674">
    <property type="term" value="F:protein serine/threonine kinase activity"/>
    <property type="evidence" value="ECO:0007669"/>
    <property type="project" value="UniProtKB-KW"/>
</dbReference>
<evidence type="ECO:0000256" key="14">
    <source>
        <dbReference type="SAM" id="SignalP"/>
    </source>
</evidence>
<keyword evidence="2" id="KW-0723">Serine/threonine-protein kinase</keyword>
<evidence type="ECO:0000256" key="11">
    <source>
        <dbReference type="ARBA" id="ARBA00023180"/>
    </source>
</evidence>
<evidence type="ECO:0000256" key="2">
    <source>
        <dbReference type="ARBA" id="ARBA00022527"/>
    </source>
</evidence>
<sequence length="580" mass="63905">MYINTQVLLFSLACSCLLINAALLVAGANPPPLFLDCGSENGGIDGDGREWVSDIKYISGSYPRARAQYQDSAVPSEIPLMDARIFSEEATYQLPVKPATRFFLRLHFYPAEYSSLNISNSYFSVVAAGVTLLKNFSAAITAQATTQAYLVREYSLAPIDVDVLNVTFKPENVPDAFAFINAIELIPSPDLFRSAKMVGFDDQTLDSSSANLQTMYRVNIGGQYIAPTNDSGGLMRTWYDDVPYLYGGGFGVLESEERLKIDYGGLSKDVAPEDIYRTARASGIQEDVAVKSNLSWAFQVDANFTYVVRLHFCELQLSKINQKVFYIYINNQTAQIQADIIAWTGRKGAPTFKDYSIYVNDRPGDDDLRLDLQPTTETNSEFFDASLNGLEVFKLSDRNNLAGPNPELSEMLAKYVNENNKSFESHNNKVVIGAAGGAAGFCLVAALCIAAYQRKKKEYYPDTHTSSWLPIYGNSHTNASGTTISGKSTIEDIIDPQIKGQIKPECLKKFADTAQKCLADAGYERPNMGDVLWNLEFALQLQETPEGSQPGAAGDGNEPSDESIRKKHYSNLSLGNENEL</sequence>
<keyword evidence="8" id="KW-0067">ATP-binding</keyword>
<keyword evidence="9 13" id="KW-1133">Transmembrane helix</keyword>
<keyword evidence="4 13" id="KW-0812">Transmembrane</keyword>
<evidence type="ECO:0000256" key="12">
    <source>
        <dbReference type="SAM" id="MobiDB-lite"/>
    </source>
</evidence>
<keyword evidence="6" id="KW-0547">Nucleotide-binding</keyword>
<keyword evidence="10 13" id="KW-0472">Membrane</keyword>
<dbReference type="FunFam" id="2.60.120.430:FF:000003">
    <property type="entry name" value="FERONIA receptor-like kinase"/>
    <property type="match status" value="1"/>
</dbReference>
<evidence type="ECO:0000256" key="5">
    <source>
        <dbReference type="ARBA" id="ARBA00022729"/>
    </source>
</evidence>
<feature type="transmembrane region" description="Helical" evidence="13">
    <location>
        <begin position="430"/>
        <end position="452"/>
    </location>
</feature>
<organism evidence="16 17">
    <name type="scientific">Turnera subulata</name>
    <dbReference type="NCBI Taxonomy" id="218843"/>
    <lineage>
        <taxon>Eukaryota</taxon>
        <taxon>Viridiplantae</taxon>
        <taxon>Streptophyta</taxon>
        <taxon>Embryophyta</taxon>
        <taxon>Tracheophyta</taxon>
        <taxon>Spermatophyta</taxon>
        <taxon>Magnoliopsida</taxon>
        <taxon>eudicotyledons</taxon>
        <taxon>Gunneridae</taxon>
        <taxon>Pentapetalae</taxon>
        <taxon>rosids</taxon>
        <taxon>fabids</taxon>
        <taxon>Malpighiales</taxon>
        <taxon>Passifloraceae</taxon>
        <taxon>Turnera</taxon>
    </lineage>
</organism>
<name>A0A9Q0FJG9_9ROSI</name>
<gene>
    <name evidence="16" type="ORF">Tsubulata_001351</name>
</gene>
<dbReference type="InterPro" id="IPR045272">
    <property type="entry name" value="ANXUR1/2-like"/>
</dbReference>
<evidence type="ECO:0000256" key="8">
    <source>
        <dbReference type="ARBA" id="ARBA00022840"/>
    </source>
</evidence>
<dbReference type="InterPro" id="IPR024788">
    <property type="entry name" value="Malectin-like_Carb-bd_dom"/>
</dbReference>
<dbReference type="GO" id="GO:0004714">
    <property type="term" value="F:transmembrane receptor protein tyrosine kinase activity"/>
    <property type="evidence" value="ECO:0007669"/>
    <property type="project" value="InterPro"/>
</dbReference>
<feature type="domain" description="Malectin-like" evidence="15">
    <location>
        <begin position="35"/>
        <end position="394"/>
    </location>
</feature>
<reference evidence="16" key="2">
    <citation type="journal article" date="2023" name="Plants (Basel)">
        <title>Annotation of the Turnera subulata (Passifloraceae) Draft Genome Reveals the S-Locus Evolved after the Divergence of Turneroideae from Passifloroideae in a Stepwise Manner.</title>
        <authorList>
            <person name="Henning P.M."/>
            <person name="Roalson E.H."/>
            <person name="Mir W."/>
            <person name="McCubbin A.G."/>
            <person name="Shore J.S."/>
        </authorList>
    </citation>
    <scope>NUCLEOTIDE SEQUENCE</scope>
    <source>
        <strain evidence="16">F60SS</strain>
    </source>
</reference>
<evidence type="ECO:0000256" key="9">
    <source>
        <dbReference type="ARBA" id="ARBA00022989"/>
    </source>
</evidence>
<evidence type="ECO:0000256" key="6">
    <source>
        <dbReference type="ARBA" id="ARBA00022741"/>
    </source>
</evidence>
<feature type="chain" id="PRO_5040113491" description="Malectin-like domain-containing protein" evidence="14">
    <location>
        <begin position="29"/>
        <end position="580"/>
    </location>
</feature>
<evidence type="ECO:0000313" key="16">
    <source>
        <dbReference type="EMBL" id="KAJ4832623.1"/>
    </source>
</evidence>
<dbReference type="EMBL" id="JAKUCV010005112">
    <property type="protein sequence ID" value="KAJ4832623.1"/>
    <property type="molecule type" value="Genomic_DNA"/>
</dbReference>
<keyword evidence="17" id="KW-1185">Reference proteome</keyword>
<dbReference type="GO" id="GO:0016020">
    <property type="term" value="C:membrane"/>
    <property type="evidence" value="ECO:0007669"/>
    <property type="project" value="UniProtKB-SubCell"/>
</dbReference>
<feature type="region of interest" description="Disordered" evidence="12">
    <location>
        <begin position="543"/>
        <end position="580"/>
    </location>
</feature>
<dbReference type="AlphaFoldDB" id="A0A9Q0FJG9"/>
<dbReference type="Pfam" id="PF12819">
    <property type="entry name" value="Malectin_like"/>
    <property type="match status" value="1"/>
</dbReference>
<dbReference type="Proteomes" id="UP001141552">
    <property type="component" value="Unassembled WGS sequence"/>
</dbReference>
<evidence type="ECO:0000256" key="4">
    <source>
        <dbReference type="ARBA" id="ARBA00022692"/>
    </source>
</evidence>
<keyword evidence="3" id="KW-0808">Transferase</keyword>